<dbReference type="RefSeq" id="WP_189098308.1">
    <property type="nucleotide sequence ID" value="NZ_BMQO01000001.1"/>
</dbReference>
<keyword evidence="2" id="KW-1185">Reference proteome</keyword>
<sequence length="221" mass="23529">MTRAASPAWGVCEDCGDAYGLPMPTAAGKPGAALCIPCHTAHLNRHAAESQLEALTAPIVGAWAAHWTRAGLPFADLLAMVESLTGADMADAYGDAYRARTLRHLRRAHAAPADLPEDVAPARVTLDLEDLPALTVCRPADPAHGIRRPYFISSDGEAHTIWPAPDTLTIPQPDGARAVIFTGHRGRTAFFNRVNGAPGYRVPAHLWPHVEAALTGEGEWA</sequence>
<name>A0ABQ2SAH6_9DEIO</name>
<proteinExistence type="predicted"/>
<organism evidence="1 2">
    <name type="scientific">Deinococcus knuensis</name>
    <dbReference type="NCBI Taxonomy" id="1837380"/>
    <lineage>
        <taxon>Bacteria</taxon>
        <taxon>Thermotogati</taxon>
        <taxon>Deinococcota</taxon>
        <taxon>Deinococci</taxon>
        <taxon>Deinococcales</taxon>
        <taxon>Deinococcaceae</taxon>
        <taxon>Deinococcus</taxon>
    </lineage>
</organism>
<evidence type="ECO:0008006" key="3">
    <source>
        <dbReference type="Google" id="ProtNLM"/>
    </source>
</evidence>
<dbReference type="EMBL" id="BMQO01000001">
    <property type="protein sequence ID" value="GGS14492.1"/>
    <property type="molecule type" value="Genomic_DNA"/>
</dbReference>
<comment type="caution">
    <text evidence="1">The sequence shown here is derived from an EMBL/GenBank/DDBJ whole genome shotgun (WGS) entry which is preliminary data.</text>
</comment>
<accession>A0ABQ2SAH6</accession>
<protein>
    <recommendedName>
        <fullName evidence="3">Zinc finger CHC2-type domain-containing protein</fullName>
    </recommendedName>
</protein>
<reference evidence="2" key="1">
    <citation type="journal article" date="2019" name="Int. J. Syst. Evol. Microbiol.">
        <title>The Global Catalogue of Microorganisms (GCM) 10K type strain sequencing project: providing services to taxonomists for standard genome sequencing and annotation.</title>
        <authorList>
            <consortium name="The Broad Institute Genomics Platform"/>
            <consortium name="The Broad Institute Genome Sequencing Center for Infectious Disease"/>
            <person name="Wu L."/>
            <person name="Ma J."/>
        </authorList>
    </citation>
    <scope>NUCLEOTIDE SEQUENCE [LARGE SCALE GENOMIC DNA]</scope>
    <source>
        <strain evidence="2">JCM 31406</strain>
    </source>
</reference>
<gene>
    <name evidence="1" type="ORF">GCM10008961_02170</name>
</gene>
<evidence type="ECO:0000313" key="2">
    <source>
        <dbReference type="Proteomes" id="UP000620633"/>
    </source>
</evidence>
<dbReference type="Proteomes" id="UP000620633">
    <property type="component" value="Unassembled WGS sequence"/>
</dbReference>
<evidence type="ECO:0000313" key="1">
    <source>
        <dbReference type="EMBL" id="GGS14492.1"/>
    </source>
</evidence>